<evidence type="ECO:0000313" key="1">
    <source>
        <dbReference type="EMBL" id="KAB0681422.1"/>
    </source>
</evidence>
<keyword evidence="2" id="KW-1185">Reference proteome</keyword>
<sequence length="307" mass="32233">MLQSNDAAPGTLDPALKPLFGEIGNLKRIRSAGRDGSIASRLFARAWGELVVGAPAADVAAEITAAALAAARLGDIDRRLLLTAGLSEGDADAVLRAAVGEFADVLGPEATERFAAATGVPERTAAPPPAFVHALSRQPRAGVTCPGRPRIMLEPPENHAEHCLVVAVLGVLLAPAYGADAGIVFLASLAHHFHNAGMPDSGFTGEMLLGDHLEPVMRHFTDTALAELPEPLRGQVVEARRVLPDADTPEGRAFNAADTIDRVMQIEQHLQAATLTMSRVLGEMELVHDGPVKGFQTRVLAEMGLAS</sequence>
<dbReference type="Gene3D" id="1.10.3210.10">
    <property type="entry name" value="Hypothetical protein af1432"/>
    <property type="match status" value="1"/>
</dbReference>
<accession>A0A7V7U159</accession>
<comment type="caution">
    <text evidence="1">The sequence shown here is derived from an EMBL/GenBank/DDBJ whole genome shotgun (WGS) entry which is preliminary data.</text>
</comment>
<dbReference type="RefSeq" id="WP_150968677.1">
    <property type="nucleotide sequence ID" value="NZ_VZDO01000003.1"/>
</dbReference>
<organism evidence="1 2">
    <name type="scientific">Plantimonas leprariae</name>
    <dbReference type="NCBI Taxonomy" id="2615207"/>
    <lineage>
        <taxon>Bacteria</taxon>
        <taxon>Pseudomonadati</taxon>
        <taxon>Pseudomonadota</taxon>
        <taxon>Alphaproteobacteria</taxon>
        <taxon>Hyphomicrobiales</taxon>
        <taxon>Aurantimonadaceae</taxon>
        <taxon>Plantimonas</taxon>
    </lineage>
</organism>
<proteinExistence type="predicted"/>
<dbReference type="AlphaFoldDB" id="A0A7V7U159"/>
<name>A0A7V7U159_9HYPH</name>
<dbReference type="Proteomes" id="UP000432089">
    <property type="component" value="Unassembled WGS sequence"/>
</dbReference>
<protein>
    <recommendedName>
        <fullName evidence="3">HD domain-containing protein</fullName>
    </recommendedName>
</protein>
<evidence type="ECO:0008006" key="3">
    <source>
        <dbReference type="Google" id="ProtNLM"/>
    </source>
</evidence>
<reference evidence="1 2" key="1">
    <citation type="submission" date="2019-09" db="EMBL/GenBank/DDBJ databases">
        <title>YIM 132180 draft genome.</title>
        <authorList>
            <person name="Zhang K."/>
        </authorList>
    </citation>
    <scope>NUCLEOTIDE SEQUENCE [LARGE SCALE GENOMIC DNA]</scope>
    <source>
        <strain evidence="1 2">YIM 132180</strain>
    </source>
</reference>
<dbReference type="SUPFAM" id="SSF109604">
    <property type="entry name" value="HD-domain/PDEase-like"/>
    <property type="match status" value="1"/>
</dbReference>
<gene>
    <name evidence="1" type="ORF">F6X38_05940</name>
</gene>
<dbReference type="EMBL" id="VZDO01000003">
    <property type="protein sequence ID" value="KAB0681422.1"/>
    <property type="molecule type" value="Genomic_DNA"/>
</dbReference>
<evidence type="ECO:0000313" key="2">
    <source>
        <dbReference type="Proteomes" id="UP000432089"/>
    </source>
</evidence>